<feature type="region of interest" description="Disordered" evidence="1">
    <location>
        <begin position="71"/>
        <end position="127"/>
    </location>
</feature>
<evidence type="ECO:0000256" key="1">
    <source>
        <dbReference type="SAM" id="MobiDB-lite"/>
    </source>
</evidence>
<dbReference type="InterPro" id="IPR024232">
    <property type="entry name" value="SpoIIIAH"/>
</dbReference>
<name>A0A4Q7PL54_9FIRM</name>
<dbReference type="Pfam" id="PF12685">
    <property type="entry name" value="SpoIIIAH"/>
    <property type="match status" value="1"/>
</dbReference>
<organism evidence="2 3">
    <name type="scientific">Cuneatibacter caecimuris</name>
    <dbReference type="NCBI Taxonomy" id="1796618"/>
    <lineage>
        <taxon>Bacteria</taxon>
        <taxon>Bacillati</taxon>
        <taxon>Bacillota</taxon>
        <taxon>Clostridia</taxon>
        <taxon>Lachnospirales</taxon>
        <taxon>Lachnospiraceae</taxon>
        <taxon>Cuneatibacter</taxon>
    </lineage>
</organism>
<reference evidence="2 3" key="1">
    <citation type="submission" date="2019-02" db="EMBL/GenBank/DDBJ databases">
        <title>Genomic Encyclopedia of Type Strains, Phase IV (KMG-IV): sequencing the most valuable type-strain genomes for metagenomic binning, comparative biology and taxonomic classification.</title>
        <authorList>
            <person name="Goeker M."/>
        </authorList>
    </citation>
    <scope>NUCLEOTIDE SEQUENCE [LARGE SCALE GENOMIC DNA]</scope>
    <source>
        <strain evidence="2 3">DSM 29486</strain>
    </source>
</reference>
<dbReference type="EMBL" id="SGXF01000002">
    <property type="protein sequence ID" value="RZT00848.1"/>
    <property type="molecule type" value="Genomic_DNA"/>
</dbReference>
<comment type="caution">
    <text evidence="2">The sequence shown here is derived from an EMBL/GenBank/DDBJ whole genome shotgun (WGS) entry which is preliminary data.</text>
</comment>
<evidence type="ECO:0000313" key="3">
    <source>
        <dbReference type="Proteomes" id="UP000292927"/>
    </source>
</evidence>
<dbReference type="RefSeq" id="WP_330520852.1">
    <property type="nucleotide sequence ID" value="NZ_SGXF01000002.1"/>
</dbReference>
<dbReference type="InterPro" id="IPR038503">
    <property type="entry name" value="SpoIIIAH_sf"/>
</dbReference>
<accession>A0A4Q7PL54</accession>
<dbReference type="AlphaFoldDB" id="A0A4Q7PL54"/>
<feature type="compositionally biased region" description="Polar residues" evidence="1">
    <location>
        <begin position="71"/>
        <end position="80"/>
    </location>
</feature>
<dbReference type="Proteomes" id="UP000292927">
    <property type="component" value="Unassembled WGS sequence"/>
</dbReference>
<feature type="compositionally biased region" description="Polar residues" evidence="1">
    <location>
        <begin position="115"/>
        <end position="125"/>
    </location>
</feature>
<dbReference type="Gene3D" id="1.10.287.4300">
    <property type="entry name" value="Stage III sporulation protein AH-like"/>
    <property type="match status" value="1"/>
</dbReference>
<gene>
    <name evidence="2" type="ORF">EV209_1280</name>
</gene>
<evidence type="ECO:0000313" key="2">
    <source>
        <dbReference type="EMBL" id="RZT00848.1"/>
    </source>
</evidence>
<sequence>MKKILKKNQIIITALALMIAIAGYLNYAGKNTSLAGGKPEESTQSTEGTYTGNFQQVSDDDVLAENQALQNATGATAPSESQDDPLLTDGSDIASLDDPDEGQAAAGQPEEGQGQEVSGSTSTPGTAVLASGMTVTDFLAQERLNREQVRGKNKEALLEIINNENIAEDQKQAAVDNMVKLTEIAEKENLAETLLRSKGFEDAVVTMNEGQVDVVLCRATLTDAERAQVEDIVKRKTELGVENIVITLMELKTE</sequence>
<proteinExistence type="predicted"/>
<keyword evidence="3" id="KW-1185">Reference proteome</keyword>
<protein>
    <submittedName>
        <fullName evidence="2">Stage III sporulation protein AH</fullName>
    </submittedName>
</protein>